<feature type="region of interest" description="Disordered" evidence="3">
    <location>
        <begin position="445"/>
        <end position="513"/>
    </location>
</feature>
<feature type="compositionally biased region" description="Polar residues" evidence="3">
    <location>
        <begin position="456"/>
        <end position="465"/>
    </location>
</feature>
<evidence type="ECO:0000256" key="2">
    <source>
        <dbReference type="SAM" id="Coils"/>
    </source>
</evidence>
<evidence type="ECO:0000313" key="6">
    <source>
        <dbReference type="Proteomes" id="UP000007015"/>
    </source>
</evidence>
<gene>
    <name evidence="5" type="ORF">OsI_18233</name>
</gene>
<feature type="compositionally biased region" description="Polar residues" evidence="3">
    <location>
        <begin position="609"/>
        <end position="631"/>
    </location>
</feature>
<protein>
    <recommendedName>
        <fullName evidence="4">NAB domain-containing protein</fullName>
    </recommendedName>
</protein>
<accession>B8AXC0</accession>
<feature type="compositionally biased region" description="Basic and acidic residues" evidence="3">
    <location>
        <begin position="596"/>
        <end position="605"/>
    </location>
</feature>
<feature type="compositionally biased region" description="Polar residues" evidence="3">
    <location>
        <begin position="1044"/>
        <end position="1076"/>
    </location>
</feature>
<dbReference type="Pfam" id="PF07765">
    <property type="entry name" value="KIP1"/>
    <property type="match status" value="1"/>
</dbReference>
<feature type="domain" description="NAB" evidence="4">
    <location>
        <begin position="1"/>
        <end position="80"/>
    </location>
</feature>
<dbReference type="InterPro" id="IPR011684">
    <property type="entry name" value="NAB"/>
</dbReference>
<reference evidence="5 6" key="1">
    <citation type="journal article" date="2005" name="PLoS Biol.">
        <title>The genomes of Oryza sativa: a history of duplications.</title>
        <authorList>
            <person name="Yu J."/>
            <person name="Wang J."/>
            <person name="Lin W."/>
            <person name="Li S."/>
            <person name="Li H."/>
            <person name="Zhou J."/>
            <person name="Ni P."/>
            <person name="Dong W."/>
            <person name="Hu S."/>
            <person name="Zeng C."/>
            <person name="Zhang J."/>
            <person name="Zhang Y."/>
            <person name="Li R."/>
            <person name="Xu Z."/>
            <person name="Li S."/>
            <person name="Li X."/>
            <person name="Zheng H."/>
            <person name="Cong L."/>
            <person name="Lin L."/>
            <person name="Yin J."/>
            <person name="Geng J."/>
            <person name="Li G."/>
            <person name="Shi J."/>
            <person name="Liu J."/>
            <person name="Lv H."/>
            <person name="Li J."/>
            <person name="Wang J."/>
            <person name="Deng Y."/>
            <person name="Ran L."/>
            <person name="Shi X."/>
            <person name="Wang X."/>
            <person name="Wu Q."/>
            <person name="Li C."/>
            <person name="Ren X."/>
            <person name="Wang J."/>
            <person name="Wang X."/>
            <person name="Li D."/>
            <person name="Liu D."/>
            <person name="Zhang X."/>
            <person name="Ji Z."/>
            <person name="Zhao W."/>
            <person name="Sun Y."/>
            <person name="Zhang Z."/>
            <person name="Bao J."/>
            <person name="Han Y."/>
            <person name="Dong L."/>
            <person name="Ji J."/>
            <person name="Chen P."/>
            <person name="Wu S."/>
            <person name="Liu J."/>
            <person name="Xiao Y."/>
            <person name="Bu D."/>
            <person name="Tan J."/>
            <person name="Yang L."/>
            <person name="Ye C."/>
            <person name="Zhang J."/>
            <person name="Xu J."/>
            <person name="Zhou Y."/>
            <person name="Yu Y."/>
            <person name="Zhang B."/>
            <person name="Zhuang S."/>
            <person name="Wei H."/>
            <person name="Liu B."/>
            <person name="Lei M."/>
            <person name="Yu H."/>
            <person name="Li Y."/>
            <person name="Xu H."/>
            <person name="Wei S."/>
            <person name="He X."/>
            <person name="Fang L."/>
            <person name="Zhang Z."/>
            <person name="Zhang Y."/>
            <person name="Huang X."/>
            <person name="Su Z."/>
            <person name="Tong W."/>
            <person name="Li J."/>
            <person name="Tong Z."/>
            <person name="Li S."/>
            <person name="Ye J."/>
            <person name="Wang L."/>
            <person name="Fang L."/>
            <person name="Lei T."/>
            <person name="Chen C."/>
            <person name="Chen H."/>
            <person name="Xu Z."/>
            <person name="Li H."/>
            <person name="Huang H."/>
            <person name="Zhang F."/>
            <person name="Xu H."/>
            <person name="Li N."/>
            <person name="Zhao C."/>
            <person name="Li S."/>
            <person name="Dong L."/>
            <person name="Huang Y."/>
            <person name="Li L."/>
            <person name="Xi Y."/>
            <person name="Qi Q."/>
            <person name="Li W."/>
            <person name="Zhang B."/>
            <person name="Hu W."/>
            <person name="Zhang Y."/>
            <person name="Tian X."/>
            <person name="Jiao Y."/>
            <person name="Liang X."/>
            <person name="Jin J."/>
            <person name="Gao L."/>
            <person name="Zheng W."/>
            <person name="Hao B."/>
            <person name="Liu S."/>
            <person name="Wang W."/>
            <person name="Yuan L."/>
            <person name="Cao M."/>
            <person name="McDermott J."/>
            <person name="Samudrala R."/>
            <person name="Wang J."/>
            <person name="Wong G.K."/>
            <person name="Yang H."/>
        </authorList>
    </citation>
    <scope>NUCLEOTIDE SEQUENCE [LARGE SCALE GENOMIC DNA]</scope>
    <source>
        <strain evidence="6">cv. 93-11</strain>
    </source>
</reference>
<feature type="compositionally biased region" description="Polar residues" evidence="3">
    <location>
        <begin position="1089"/>
        <end position="1099"/>
    </location>
</feature>
<dbReference type="Gramene" id="BGIOSGA018919-TA">
    <property type="protein sequence ID" value="BGIOSGA018919-PA"/>
    <property type="gene ID" value="BGIOSGA018919"/>
</dbReference>
<dbReference type="EMBL" id="CM000130">
    <property type="protein sequence ID" value="EEC78418.1"/>
    <property type="molecule type" value="Genomic_DNA"/>
</dbReference>
<dbReference type="STRING" id="39946.B8AXC0"/>
<sequence length="1227" mass="138010">MVSKEQLILGTANAGNVKIEEDMEDRVKFILFLLGEEADSFAKRAEMYYKRRPEVISSVEEAYRAYRALAERYDHISGELHKANHTIATAFPDQVQYSMLEEDDDNLPKAFTAVDPRKIHKSTVEGLMKKKKGEKSGLKDGGKNSGDKINKENAQEEISRLQKEILVLQTQKEFLKSSYESGMAKYWDLEKQINDMQEEVCYFQEEFNESAVLEDNEARALMTATALKSCQETIIKLQEQQKLSFSEAMVESERVRSSRDKLKNIMKVHGKSLPDLGKFFEKTDSVKFANENVTNDGSNTVDVMYSINQEKIELQATVDKIKEYFQKDSEVSVVEMADKIDALVNKVVDLELMVSSQTAQLNRLRLENTELEKSLHELEEEKPALNSGPGESYSKFKQAEEDLIRVQNLVSSFHAEGTIVHSNFTETITRFRDVSDMLLSPLLEHHQDGSAPMPSDETTPSIDMETSSEHDKTNSENEVDELPEHSKELEPADLCDDNHSSSGYPETKAENCYRGDGSEDLWYSALEDKSSFAAASVNEEESGNADNDSSRDHNNRGEDHAPEIASDDGSSKQQYTVQSHEKPILERLHHISSNDPGDHNAKKEENEQDLSISDESISEGNSEQKINKAGNSCITADTAPISRKVDEVGDQEENMIKLQQLLMNGLQDKEKVLLTEYTSILRNYKNEKRKLTEVETKNQERLNEMSAMISELRSANSMKDEKIRSLLELLNAVLDKDVSGNGHQMNPTTSFSSISRTFRGHRRTPSFSPGHQRKQSVSSISRIILESPKEDDALYDTVTDQESLILEDIKLIDVVKTENASPLEEKFRQDIDALLEENLEFWMKFSTSFQQIQGFQTKYEQLQPEIGKLTNKDKLKTNNGRADDPSAKGDSNAIEKRLRELKIELQVWLEQNAMLKGELQYRFASLCSIQEEIEATMEMGADPEEGAHFTSYQAAKFQGEVMNMKQENNKVADELQSGLDHIKGLQAEIEKVIEKIVERTSLSEAKGSSTWKNAPSRTRVPLRLFLFPAKKKKPSLLACVNPALQKQHSDMSPISRGRPSTPSSNHRPSTPSSIHRPSTPGATRRSIGGTPSTPRSRNNGVGGGGGGPFKSEPNSPPSATARPRLSFDRSPRSVDSKPVVERRVPKIGTPPDKQPRKEAELQARLESAQEDLKKAKDQLAFAVGERDRLVGELNEAKRVADETHEKLQDALMAKRPSGCNQIRHRAN</sequence>
<feature type="compositionally biased region" description="Basic and acidic residues" evidence="3">
    <location>
        <begin position="134"/>
        <end position="150"/>
    </location>
</feature>
<feature type="compositionally biased region" description="Basic and acidic residues" evidence="3">
    <location>
        <begin position="548"/>
        <end position="562"/>
    </location>
</feature>
<evidence type="ECO:0000256" key="3">
    <source>
        <dbReference type="SAM" id="MobiDB-lite"/>
    </source>
</evidence>
<feature type="coiled-coil region" evidence="2">
    <location>
        <begin position="354"/>
        <end position="388"/>
    </location>
</feature>
<feature type="region of interest" description="Disordered" evidence="3">
    <location>
        <begin position="124"/>
        <end position="150"/>
    </location>
</feature>
<dbReference type="Pfam" id="PF25014">
    <property type="entry name" value="NET2A"/>
    <property type="match status" value="1"/>
</dbReference>
<dbReference type="GO" id="GO:0003779">
    <property type="term" value="F:actin binding"/>
    <property type="evidence" value="ECO:0007669"/>
    <property type="project" value="InterPro"/>
</dbReference>
<dbReference type="PANTHER" id="PTHR31631">
    <property type="entry name" value="PROTEIN NETWORKED 2D"/>
    <property type="match status" value="1"/>
</dbReference>
<organism evidence="5 6">
    <name type="scientific">Oryza sativa subsp. indica</name>
    <name type="common">Rice</name>
    <dbReference type="NCBI Taxonomy" id="39946"/>
    <lineage>
        <taxon>Eukaryota</taxon>
        <taxon>Viridiplantae</taxon>
        <taxon>Streptophyta</taxon>
        <taxon>Embryophyta</taxon>
        <taxon>Tracheophyta</taxon>
        <taxon>Spermatophyta</taxon>
        <taxon>Magnoliopsida</taxon>
        <taxon>Liliopsida</taxon>
        <taxon>Poales</taxon>
        <taxon>Poaceae</taxon>
        <taxon>BOP clade</taxon>
        <taxon>Oryzoideae</taxon>
        <taxon>Oryzeae</taxon>
        <taxon>Oryzinae</taxon>
        <taxon>Oryza</taxon>
        <taxon>Oryza sativa</taxon>
    </lineage>
</organism>
<dbReference type="InterPro" id="IPR056888">
    <property type="entry name" value="NET2A-D/KIP1-like_dom"/>
</dbReference>
<dbReference type="OMA" id="PEEGAHF"/>
<evidence type="ECO:0000256" key="1">
    <source>
        <dbReference type="ARBA" id="ARBA00023054"/>
    </source>
</evidence>
<proteinExistence type="predicted"/>
<feature type="region of interest" description="Disordered" evidence="3">
    <location>
        <begin position="535"/>
        <end position="631"/>
    </location>
</feature>
<dbReference type="PANTHER" id="PTHR31631:SF0">
    <property type="entry name" value="PROTEIN NETWORKED 2D"/>
    <property type="match status" value="1"/>
</dbReference>
<feature type="coiled-coil region" evidence="2">
    <location>
        <begin position="891"/>
        <end position="918"/>
    </location>
</feature>
<name>B8AXC0_ORYSI</name>
<dbReference type="Proteomes" id="UP000007015">
    <property type="component" value="Chromosome 5"/>
</dbReference>
<feature type="region of interest" description="Disordered" evidence="3">
    <location>
        <begin position="1044"/>
        <end position="1159"/>
    </location>
</feature>
<dbReference type="HOGENOM" id="CLU_004324_0_0_1"/>
<dbReference type="AlphaFoldDB" id="B8AXC0"/>
<dbReference type="Pfam" id="PF24918">
    <property type="entry name" value="NET2A_C"/>
    <property type="match status" value="1"/>
</dbReference>
<evidence type="ECO:0000313" key="5">
    <source>
        <dbReference type="EMBL" id="EEC78418.1"/>
    </source>
</evidence>
<feature type="region of interest" description="Disordered" evidence="3">
    <location>
        <begin position="870"/>
        <end position="890"/>
    </location>
</feature>
<feature type="coiled-coil region" evidence="2">
    <location>
        <begin position="674"/>
        <end position="704"/>
    </location>
</feature>
<keyword evidence="1 2" id="KW-0175">Coiled coil</keyword>
<keyword evidence="6" id="KW-1185">Reference proteome</keyword>
<evidence type="ECO:0000259" key="4">
    <source>
        <dbReference type="PROSITE" id="PS51774"/>
    </source>
</evidence>
<dbReference type="PROSITE" id="PS51774">
    <property type="entry name" value="NAB"/>
    <property type="match status" value="1"/>
</dbReference>
<feature type="compositionally biased region" description="Basic and acidic residues" evidence="3">
    <location>
        <begin position="579"/>
        <end position="589"/>
    </location>
</feature>
<dbReference type="InterPro" id="IPR056889">
    <property type="entry name" value="NET2A-D/KIP1-like_C"/>
</dbReference>
<feature type="compositionally biased region" description="Basic and acidic residues" evidence="3">
    <location>
        <begin position="1125"/>
        <end position="1144"/>
    </location>
</feature>